<gene>
    <name evidence="4" type="ORF">Pflav_005170</name>
</gene>
<feature type="domain" description="DUF7144" evidence="3">
    <location>
        <begin position="16"/>
        <end position="127"/>
    </location>
</feature>
<dbReference type="InterPro" id="IPR055568">
    <property type="entry name" value="DUF7144"/>
</dbReference>
<proteinExistence type="predicted"/>
<dbReference type="Proteomes" id="UP000502508">
    <property type="component" value="Chromosome"/>
</dbReference>
<keyword evidence="2" id="KW-0812">Transmembrane</keyword>
<feature type="transmembrane region" description="Helical" evidence="2">
    <location>
        <begin position="108"/>
        <end position="125"/>
    </location>
</feature>
<evidence type="ECO:0000313" key="5">
    <source>
        <dbReference type="Proteomes" id="UP000502508"/>
    </source>
</evidence>
<reference evidence="4 5" key="1">
    <citation type="submission" date="2020-03" db="EMBL/GenBank/DDBJ databases">
        <title>Whole genome shotgun sequence of Phytohabitans flavus NBRC 107702.</title>
        <authorList>
            <person name="Komaki H."/>
            <person name="Tamura T."/>
        </authorList>
    </citation>
    <scope>NUCLEOTIDE SEQUENCE [LARGE SCALE GENOMIC DNA]</scope>
    <source>
        <strain evidence="4 5">NBRC 107702</strain>
    </source>
</reference>
<accession>A0A6F8XJW8</accession>
<feature type="transmembrane region" description="Helical" evidence="2">
    <location>
        <begin position="58"/>
        <end position="78"/>
    </location>
</feature>
<keyword evidence="2" id="KW-1133">Transmembrane helix</keyword>
<feature type="transmembrane region" description="Helical" evidence="2">
    <location>
        <begin position="83"/>
        <end position="102"/>
    </location>
</feature>
<evidence type="ECO:0000256" key="1">
    <source>
        <dbReference type="SAM" id="MobiDB-lite"/>
    </source>
</evidence>
<keyword evidence="5" id="KW-1185">Reference proteome</keyword>
<dbReference type="RefSeq" id="WP_197937844.1">
    <property type="nucleotide sequence ID" value="NZ_AP022870.1"/>
</dbReference>
<evidence type="ECO:0000256" key="2">
    <source>
        <dbReference type="SAM" id="Phobius"/>
    </source>
</evidence>
<feature type="transmembrane region" description="Helical" evidence="2">
    <location>
        <begin position="12"/>
        <end position="38"/>
    </location>
</feature>
<reference evidence="4 5" key="2">
    <citation type="submission" date="2020-03" db="EMBL/GenBank/DDBJ databases">
        <authorList>
            <person name="Ichikawa N."/>
            <person name="Kimura A."/>
            <person name="Kitahashi Y."/>
            <person name="Uohara A."/>
        </authorList>
    </citation>
    <scope>NUCLEOTIDE SEQUENCE [LARGE SCALE GENOMIC DNA]</scope>
    <source>
        <strain evidence="4 5">NBRC 107702</strain>
    </source>
</reference>
<evidence type="ECO:0000313" key="4">
    <source>
        <dbReference type="EMBL" id="BCB74107.1"/>
    </source>
</evidence>
<feature type="region of interest" description="Disordered" evidence="1">
    <location>
        <begin position="135"/>
        <end position="195"/>
    </location>
</feature>
<organism evidence="4 5">
    <name type="scientific">Phytohabitans flavus</name>
    <dbReference type="NCBI Taxonomy" id="1076124"/>
    <lineage>
        <taxon>Bacteria</taxon>
        <taxon>Bacillati</taxon>
        <taxon>Actinomycetota</taxon>
        <taxon>Actinomycetes</taxon>
        <taxon>Micromonosporales</taxon>
        <taxon>Micromonosporaceae</taxon>
    </lineage>
</organism>
<dbReference type="AlphaFoldDB" id="A0A6F8XJW8"/>
<name>A0A6F8XJW8_9ACTN</name>
<dbReference type="EMBL" id="AP022870">
    <property type="protein sequence ID" value="BCB74107.1"/>
    <property type="molecule type" value="Genomic_DNA"/>
</dbReference>
<evidence type="ECO:0000259" key="3">
    <source>
        <dbReference type="Pfam" id="PF23636"/>
    </source>
</evidence>
<keyword evidence="2" id="KW-0472">Membrane</keyword>
<protein>
    <recommendedName>
        <fullName evidence="3">DUF7144 domain-containing protein</fullName>
    </recommendedName>
</protein>
<dbReference type="KEGG" id="pfla:Pflav_005170"/>
<dbReference type="Pfam" id="PF23636">
    <property type="entry name" value="DUF7144"/>
    <property type="match status" value="1"/>
</dbReference>
<sequence>MATTSAARGTWAVGGLVFAATMMILLGIWEIFVGIAAIVNDNFFVVGPNYTYNLNTTAWGWAHLVLGALVVLAGFSLFTGATWARAVGITLAALVAINNFIFLPYYPLWSLVMIALAVFVVWAMATARVDRYRGSGTSERGGYYSEVRGEPRPAPDRWPSNRAQAGQHRSDQPASTDGMPASDAEQVGQRPPTGR</sequence>